<name>A0A248LF61_9NEIS</name>
<evidence type="ECO:0000313" key="2">
    <source>
        <dbReference type="Proteomes" id="UP000197424"/>
    </source>
</evidence>
<gene>
    <name evidence="1" type="ORF">LHGZ1_0629</name>
</gene>
<evidence type="ECO:0000313" key="1">
    <source>
        <dbReference type="EMBL" id="ASJ23460.1"/>
    </source>
</evidence>
<sequence length="39" mass="4519">MLPCKKLCRGSMLRLQCAHPVFALQREAILETRGLCRQF</sequence>
<reference evidence="2" key="1">
    <citation type="submission" date="2017-06" db="EMBL/GenBank/DDBJ databases">
        <title>Whole genome sequence of Laribacter hongkongensis LHGZ1.</title>
        <authorList>
            <person name="Chen D."/>
            <person name="Wu H."/>
            <person name="Chen J."/>
        </authorList>
    </citation>
    <scope>NUCLEOTIDE SEQUENCE [LARGE SCALE GENOMIC DNA]</scope>
    <source>
        <strain evidence="2">LHGZ1</strain>
    </source>
</reference>
<dbReference type="AlphaFoldDB" id="A0A248LF61"/>
<proteinExistence type="predicted"/>
<dbReference type="Proteomes" id="UP000197424">
    <property type="component" value="Chromosome"/>
</dbReference>
<dbReference type="EMBL" id="CP022115">
    <property type="protein sequence ID" value="ASJ23460.1"/>
    <property type="molecule type" value="Genomic_DNA"/>
</dbReference>
<organism evidence="1 2">
    <name type="scientific">Laribacter hongkongensis</name>
    <dbReference type="NCBI Taxonomy" id="168471"/>
    <lineage>
        <taxon>Bacteria</taxon>
        <taxon>Pseudomonadati</taxon>
        <taxon>Pseudomonadota</taxon>
        <taxon>Betaproteobacteria</taxon>
        <taxon>Neisseriales</taxon>
        <taxon>Aquaspirillaceae</taxon>
        <taxon>Laribacter</taxon>
    </lineage>
</organism>
<protein>
    <submittedName>
        <fullName evidence="1">Uncharacterized protein</fullName>
    </submittedName>
</protein>
<accession>A0A248LF61</accession>